<accession>A0A6P8IUE8</accession>
<gene>
    <name evidence="2" type="primary">LOC116305005</name>
</gene>
<dbReference type="GeneID" id="116305005"/>
<dbReference type="InParanoid" id="A0A6P8IUE8"/>
<dbReference type="RefSeq" id="XP_031570679.1">
    <property type="nucleotide sequence ID" value="XM_031714819.1"/>
</dbReference>
<dbReference type="KEGG" id="aten:116305005"/>
<evidence type="ECO:0000313" key="1">
    <source>
        <dbReference type="Proteomes" id="UP000515163"/>
    </source>
</evidence>
<name>A0A6P8IUE8_ACTTE</name>
<dbReference type="Proteomes" id="UP000515163">
    <property type="component" value="Unplaced"/>
</dbReference>
<sequence>MTLEWGLSDLQKLEINGCAVSNVGGLKSSDHRSKEIKVLDDLVVTNGIVVKGGEEALSKTIAEKDSRVVSLEKLVEQDKNIQEIEMKEFNENHAKNMKKLDEECEREINEADRNFKIKITEIIEKNEGSKQVITTPTKENLNISYCQSYIRQVCLILQANMYHIVLPDQFAEDLPYKVKDIEEDKDFLDEDERQKAWKRWESLKEKLCWDPPLKRTLKMLQKEGNSMNKPEVLTVEEAERVAEELNKQGRLRGRTSYKKVKKIIKMWKISTTLV</sequence>
<protein>
    <submittedName>
        <fullName evidence="2">Uncharacterized protein LOC116305005</fullName>
    </submittedName>
</protein>
<dbReference type="AlphaFoldDB" id="A0A6P8IUE8"/>
<dbReference type="OrthoDB" id="5975666at2759"/>
<organism evidence="1 2">
    <name type="scientific">Actinia tenebrosa</name>
    <name type="common">Australian red waratah sea anemone</name>
    <dbReference type="NCBI Taxonomy" id="6105"/>
    <lineage>
        <taxon>Eukaryota</taxon>
        <taxon>Metazoa</taxon>
        <taxon>Cnidaria</taxon>
        <taxon>Anthozoa</taxon>
        <taxon>Hexacorallia</taxon>
        <taxon>Actiniaria</taxon>
        <taxon>Actiniidae</taxon>
        <taxon>Actinia</taxon>
    </lineage>
</organism>
<reference evidence="2" key="1">
    <citation type="submission" date="2025-08" db="UniProtKB">
        <authorList>
            <consortium name="RefSeq"/>
        </authorList>
    </citation>
    <scope>IDENTIFICATION</scope>
    <source>
        <tissue evidence="2">Tentacle</tissue>
    </source>
</reference>
<keyword evidence="1" id="KW-1185">Reference proteome</keyword>
<evidence type="ECO:0000313" key="2">
    <source>
        <dbReference type="RefSeq" id="XP_031570679.1"/>
    </source>
</evidence>
<proteinExistence type="predicted"/>